<organism evidence="4 5">
    <name type="scientific">Vagococcus salmoninarum</name>
    <dbReference type="NCBI Taxonomy" id="2739"/>
    <lineage>
        <taxon>Bacteria</taxon>
        <taxon>Bacillati</taxon>
        <taxon>Bacillota</taxon>
        <taxon>Bacilli</taxon>
        <taxon>Lactobacillales</taxon>
        <taxon>Enterococcaceae</taxon>
        <taxon>Vagococcus</taxon>
    </lineage>
</organism>
<dbReference type="InterPro" id="IPR027994">
    <property type="entry name" value="WxL_dom"/>
</dbReference>
<protein>
    <recommendedName>
        <fullName evidence="3">WxL domain-containing protein</fullName>
    </recommendedName>
</protein>
<feature type="region of interest" description="Disordered" evidence="1">
    <location>
        <begin position="41"/>
        <end position="80"/>
    </location>
</feature>
<evidence type="ECO:0000313" key="5">
    <source>
        <dbReference type="Proteomes" id="UP000287239"/>
    </source>
</evidence>
<keyword evidence="2" id="KW-0732">Signal</keyword>
<evidence type="ECO:0000259" key="3">
    <source>
        <dbReference type="Pfam" id="PF13731"/>
    </source>
</evidence>
<proteinExistence type="predicted"/>
<sequence length="272" mass="28393">MKLQKFTSAVLLSALVLGVTAPAAFAAEEALSIPGKATIQYTENDESDDKGTGNVTDPENPDKKVEVDEDNGSNNNDKKGTLRVDFLSNLKFGETKITTSAGEYYATPTVATTVNSDGSEGVKVDRGNFINVTDQRADGTPKGWKLSAEVTKAFSNGTVALDGAELTYTLPYVSSTQKAVNFPTAVPTATLSATSGSTVMATADAGKGWGAYSIEYGRPSLDADGKVVEDGSGVTPATMAEAVKLNVPANTPLDITSAYVAEITWTIAELTE</sequence>
<evidence type="ECO:0000256" key="2">
    <source>
        <dbReference type="SAM" id="SignalP"/>
    </source>
</evidence>
<gene>
    <name evidence="4" type="ORF">CBF35_05545</name>
</gene>
<dbReference type="EMBL" id="NGJU01000006">
    <property type="protein sequence ID" value="RST96696.1"/>
    <property type="molecule type" value="Genomic_DNA"/>
</dbReference>
<dbReference type="GeneID" id="98567827"/>
<evidence type="ECO:0000256" key="1">
    <source>
        <dbReference type="SAM" id="MobiDB-lite"/>
    </source>
</evidence>
<accession>A0A429ZSJ5</accession>
<dbReference type="OrthoDB" id="2182753at2"/>
<reference evidence="4 5" key="1">
    <citation type="submission" date="2017-05" db="EMBL/GenBank/DDBJ databases">
        <title>Vagococcus spp. assemblies.</title>
        <authorList>
            <person name="Gulvik C.A."/>
        </authorList>
    </citation>
    <scope>NUCLEOTIDE SEQUENCE [LARGE SCALE GENOMIC DNA]</scope>
    <source>
        <strain evidence="4 5">NCFB 2777</strain>
    </source>
</reference>
<feature type="chain" id="PRO_5019477049" description="WxL domain-containing protein" evidence="2">
    <location>
        <begin position="27"/>
        <end position="272"/>
    </location>
</feature>
<dbReference type="RefSeq" id="WP_126778974.1">
    <property type="nucleotide sequence ID" value="NZ_CP177121.1"/>
</dbReference>
<name>A0A429ZSJ5_9ENTE</name>
<keyword evidence="5" id="KW-1185">Reference proteome</keyword>
<dbReference type="Proteomes" id="UP000287239">
    <property type="component" value="Unassembled WGS sequence"/>
</dbReference>
<comment type="caution">
    <text evidence="4">The sequence shown here is derived from an EMBL/GenBank/DDBJ whole genome shotgun (WGS) entry which is preliminary data.</text>
</comment>
<feature type="signal peptide" evidence="2">
    <location>
        <begin position="1"/>
        <end position="26"/>
    </location>
</feature>
<dbReference type="Pfam" id="PF13731">
    <property type="entry name" value="WxL"/>
    <property type="match status" value="1"/>
</dbReference>
<evidence type="ECO:0000313" key="4">
    <source>
        <dbReference type="EMBL" id="RST96696.1"/>
    </source>
</evidence>
<dbReference type="AlphaFoldDB" id="A0A429ZSJ5"/>
<feature type="domain" description="WxL" evidence="3">
    <location>
        <begin position="35"/>
        <end position="268"/>
    </location>
</feature>